<evidence type="ECO:0000313" key="2">
    <source>
        <dbReference type="Proteomes" id="UP001296873"/>
    </source>
</evidence>
<proteinExistence type="predicted"/>
<sequence length="166" mass="17879">MLGPVMTRNARQYPTATTRGLAAGVALLAALFALPVRGEVEVDGTLVKITKADCLRLVKHRPEPGVAYQPGVDVDGDPVADADLYDRPRIELPERFQIPIEVDLPARYGLPPDDSFKGDVQIGTVEVDVDSGRATFNGQPLTSRAEAALRIRCQGVLSDREDTAGE</sequence>
<accession>A0ABS1DCW7</accession>
<dbReference type="Proteomes" id="UP001296873">
    <property type="component" value="Unassembled WGS sequence"/>
</dbReference>
<comment type="caution">
    <text evidence="1">The sequence shown here is derived from an EMBL/GenBank/DDBJ whole genome shotgun (WGS) entry which is preliminary data.</text>
</comment>
<keyword evidence="2" id="KW-1185">Reference proteome</keyword>
<protein>
    <submittedName>
        <fullName evidence="1">Uncharacterized protein</fullName>
    </submittedName>
</protein>
<reference evidence="1 2" key="1">
    <citation type="journal article" date="2020" name="Microorganisms">
        <title>Osmotic Adaptation and Compatible Solute Biosynthesis of Phototrophic Bacteria as Revealed from Genome Analyses.</title>
        <authorList>
            <person name="Imhoff J.F."/>
            <person name="Rahn T."/>
            <person name="Kunzel S."/>
            <person name="Keller A."/>
            <person name="Neulinger S.C."/>
        </authorList>
    </citation>
    <scope>NUCLEOTIDE SEQUENCE [LARGE SCALE GENOMIC DNA]</scope>
    <source>
        <strain evidence="1 2">DSM 9895</strain>
    </source>
</reference>
<gene>
    <name evidence="1" type="ORF">CKO28_09520</name>
</gene>
<dbReference type="EMBL" id="NRRL01000020">
    <property type="protein sequence ID" value="MBK1668274.1"/>
    <property type="molecule type" value="Genomic_DNA"/>
</dbReference>
<evidence type="ECO:0000313" key="1">
    <source>
        <dbReference type="EMBL" id="MBK1668274.1"/>
    </source>
</evidence>
<organism evidence="1 2">
    <name type="scientific">Rhodovibrio sodomensis</name>
    <dbReference type="NCBI Taxonomy" id="1088"/>
    <lineage>
        <taxon>Bacteria</taxon>
        <taxon>Pseudomonadati</taxon>
        <taxon>Pseudomonadota</taxon>
        <taxon>Alphaproteobacteria</taxon>
        <taxon>Rhodospirillales</taxon>
        <taxon>Rhodovibrionaceae</taxon>
        <taxon>Rhodovibrio</taxon>
    </lineage>
</organism>
<name>A0ABS1DCW7_9PROT</name>